<feature type="domain" description="RTR1-type" evidence="14">
    <location>
        <begin position="81"/>
        <end position="164"/>
    </location>
</feature>
<feature type="compositionally biased region" description="Basic and acidic residues" evidence="13">
    <location>
        <begin position="201"/>
        <end position="211"/>
    </location>
</feature>
<dbReference type="Proteomes" id="UP001374579">
    <property type="component" value="Unassembled WGS sequence"/>
</dbReference>
<dbReference type="GO" id="GO:0008270">
    <property type="term" value="F:zinc ion binding"/>
    <property type="evidence" value="ECO:0007669"/>
    <property type="project" value="UniProtKB-KW"/>
</dbReference>
<dbReference type="EMBL" id="JBAMIC010000011">
    <property type="protein sequence ID" value="KAK7100331.1"/>
    <property type="molecule type" value="Genomic_DNA"/>
</dbReference>
<feature type="region of interest" description="Disordered" evidence="13">
    <location>
        <begin position="262"/>
        <end position="373"/>
    </location>
</feature>
<evidence type="ECO:0000259" key="14">
    <source>
        <dbReference type="PROSITE" id="PS51479"/>
    </source>
</evidence>
<keyword evidence="4 12" id="KW-0863">Zinc-finger</keyword>
<keyword evidence="3 12" id="KW-0479">Metal-binding</keyword>
<evidence type="ECO:0000313" key="15">
    <source>
        <dbReference type="EMBL" id="KAK7100331.1"/>
    </source>
</evidence>
<reference evidence="15 16" key="1">
    <citation type="submission" date="2024-02" db="EMBL/GenBank/DDBJ databases">
        <title>Chromosome-scale genome assembly of the rough periwinkle Littorina saxatilis.</title>
        <authorList>
            <person name="De Jode A."/>
            <person name="Faria R."/>
            <person name="Formenti G."/>
            <person name="Sims Y."/>
            <person name="Smith T.P."/>
            <person name="Tracey A."/>
            <person name="Wood J.M.D."/>
            <person name="Zagrodzka Z.B."/>
            <person name="Johannesson K."/>
            <person name="Butlin R.K."/>
            <person name="Leder E.H."/>
        </authorList>
    </citation>
    <scope>NUCLEOTIDE SEQUENCE [LARGE SCALE GENOMIC DNA]</scope>
    <source>
        <strain evidence="15">Snail1</strain>
        <tissue evidence="15">Muscle</tissue>
    </source>
</reference>
<keyword evidence="5 12" id="KW-0378">Hydrolase</keyword>
<name>A0AAN9B6R1_9CAEN</name>
<dbReference type="GO" id="GO:0005737">
    <property type="term" value="C:cytoplasm"/>
    <property type="evidence" value="ECO:0007669"/>
    <property type="project" value="TreeGrafter"/>
</dbReference>
<dbReference type="EC" id="3.1.3.16" evidence="12"/>
<dbReference type="Gene3D" id="1.25.40.820">
    <property type="match status" value="1"/>
</dbReference>
<comment type="catalytic activity">
    <reaction evidence="9 12">
        <text>O-phospho-L-seryl-[protein] + H2O = L-seryl-[protein] + phosphate</text>
        <dbReference type="Rhea" id="RHEA:20629"/>
        <dbReference type="Rhea" id="RHEA-COMP:9863"/>
        <dbReference type="Rhea" id="RHEA-COMP:11604"/>
        <dbReference type="ChEBI" id="CHEBI:15377"/>
        <dbReference type="ChEBI" id="CHEBI:29999"/>
        <dbReference type="ChEBI" id="CHEBI:43474"/>
        <dbReference type="ChEBI" id="CHEBI:83421"/>
        <dbReference type="EC" id="3.1.3.16"/>
    </reaction>
</comment>
<feature type="region of interest" description="Disordered" evidence="13">
    <location>
        <begin position="607"/>
        <end position="629"/>
    </location>
</feature>
<feature type="region of interest" description="Disordered" evidence="13">
    <location>
        <begin position="393"/>
        <end position="500"/>
    </location>
</feature>
<dbReference type="PANTHER" id="PTHR14732:SF0">
    <property type="entry name" value="RNA POLYMERASE II SUBUNIT B1 CTD PHOSPHATASE RPAP2-RELATED"/>
    <property type="match status" value="1"/>
</dbReference>
<evidence type="ECO:0000256" key="4">
    <source>
        <dbReference type="ARBA" id="ARBA00022771"/>
    </source>
</evidence>
<feature type="region of interest" description="Disordered" evidence="13">
    <location>
        <begin position="201"/>
        <end position="232"/>
    </location>
</feature>
<keyword evidence="6 12" id="KW-0862">Zinc</keyword>
<dbReference type="GO" id="GO:0043175">
    <property type="term" value="F:RNA polymerase core enzyme binding"/>
    <property type="evidence" value="ECO:0007669"/>
    <property type="project" value="UniProtKB-UniRule"/>
</dbReference>
<evidence type="ECO:0000256" key="13">
    <source>
        <dbReference type="SAM" id="MobiDB-lite"/>
    </source>
</evidence>
<accession>A0AAN9B6R1</accession>
<evidence type="ECO:0000256" key="8">
    <source>
        <dbReference type="ARBA" id="ARBA00023242"/>
    </source>
</evidence>
<proteinExistence type="inferred from homology"/>
<evidence type="ECO:0000256" key="3">
    <source>
        <dbReference type="ARBA" id="ARBA00022723"/>
    </source>
</evidence>
<evidence type="ECO:0000256" key="5">
    <source>
        <dbReference type="ARBA" id="ARBA00022801"/>
    </source>
</evidence>
<dbReference type="InterPro" id="IPR038534">
    <property type="entry name" value="Rtr1/RPAP2_sf"/>
</dbReference>
<keyword evidence="8 12" id="KW-0539">Nucleus</keyword>
<feature type="compositionally biased region" description="Polar residues" evidence="13">
    <location>
        <begin position="341"/>
        <end position="350"/>
    </location>
</feature>
<evidence type="ECO:0000256" key="11">
    <source>
        <dbReference type="PROSITE-ProRule" id="PRU00812"/>
    </source>
</evidence>
<evidence type="ECO:0000256" key="2">
    <source>
        <dbReference type="ARBA" id="ARBA00005676"/>
    </source>
</evidence>
<keyword evidence="7 12" id="KW-0904">Protein phosphatase</keyword>
<feature type="region of interest" description="Disordered" evidence="13">
    <location>
        <begin position="1"/>
        <end position="48"/>
    </location>
</feature>
<evidence type="ECO:0000256" key="1">
    <source>
        <dbReference type="ARBA" id="ARBA00004123"/>
    </source>
</evidence>
<gene>
    <name evidence="15" type="ORF">V1264_023303</name>
</gene>
<feature type="compositionally biased region" description="Basic and acidic residues" evidence="13">
    <location>
        <begin position="1"/>
        <end position="13"/>
    </location>
</feature>
<dbReference type="Pfam" id="PF04181">
    <property type="entry name" value="RPAP2_Rtr1"/>
    <property type="match status" value="1"/>
</dbReference>
<dbReference type="PROSITE" id="PS51479">
    <property type="entry name" value="ZF_RTR1"/>
    <property type="match status" value="1"/>
</dbReference>
<dbReference type="InterPro" id="IPR039693">
    <property type="entry name" value="Rtr1/RPAP2"/>
</dbReference>
<feature type="compositionally biased region" description="Polar residues" evidence="13">
    <location>
        <begin position="362"/>
        <end position="372"/>
    </location>
</feature>
<dbReference type="PANTHER" id="PTHR14732">
    <property type="entry name" value="RNA POLYMERASE II SUBUNIT B1 CTD PHOSPHATASE RPAP2-RELATED"/>
    <property type="match status" value="1"/>
</dbReference>
<feature type="compositionally biased region" description="Basic and acidic residues" evidence="13">
    <location>
        <begin position="412"/>
        <end position="459"/>
    </location>
</feature>
<evidence type="ECO:0000256" key="7">
    <source>
        <dbReference type="ARBA" id="ARBA00022912"/>
    </source>
</evidence>
<protein>
    <recommendedName>
        <fullName evidence="12">RNA polymerase II subunit B1 CTD phosphatase RPAP2 homolog</fullName>
        <ecNumber evidence="12">3.1.3.16</ecNumber>
    </recommendedName>
</protein>
<dbReference type="AlphaFoldDB" id="A0AAN9B6R1"/>
<evidence type="ECO:0000256" key="10">
    <source>
        <dbReference type="ARBA" id="ARBA00048336"/>
    </source>
</evidence>
<comment type="caution">
    <text evidence="15">The sequence shown here is derived from an EMBL/GenBank/DDBJ whole genome shotgun (WGS) entry which is preliminary data.</text>
</comment>
<evidence type="ECO:0000256" key="6">
    <source>
        <dbReference type="ARBA" id="ARBA00022833"/>
    </source>
</evidence>
<dbReference type="GO" id="GO:0005634">
    <property type="term" value="C:nucleus"/>
    <property type="evidence" value="ECO:0007669"/>
    <property type="project" value="UniProtKB-SubCell"/>
</dbReference>
<evidence type="ECO:0000256" key="12">
    <source>
        <dbReference type="RuleBase" id="RU367080"/>
    </source>
</evidence>
<feature type="compositionally biased region" description="Basic and acidic residues" evidence="13">
    <location>
        <begin position="351"/>
        <end position="360"/>
    </location>
</feature>
<feature type="compositionally biased region" description="Basic and acidic residues" evidence="13">
    <location>
        <begin position="27"/>
        <end position="48"/>
    </location>
</feature>
<dbReference type="GO" id="GO:0008420">
    <property type="term" value="F:RNA polymerase II CTD heptapeptide repeat phosphatase activity"/>
    <property type="evidence" value="ECO:0007669"/>
    <property type="project" value="UniProtKB-UniRule"/>
</dbReference>
<comment type="similarity">
    <text evidence="2 11 12">Belongs to the RPAP2 family.</text>
</comment>
<dbReference type="InterPro" id="IPR007308">
    <property type="entry name" value="Rtr1/RPAP2_dom"/>
</dbReference>
<organism evidence="15 16">
    <name type="scientific">Littorina saxatilis</name>
    <dbReference type="NCBI Taxonomy" id="31220"/>
    <lineage>
        <taxon>Eukaryota</taxon>
        <taxon>Metazoa</taxon>
        <taxon>Spiralia</taxon>
        <taxon>Lophotrochozoa</taxon>
        <taxon>Mollusca</taxon>
        <taxon>Gastropoda</taxon>
        <taxon>Caenogastropoda</taxon>
        <taxon>Littorinimorpha</taxon>
        <taxon>Littorinoidea</taxon>
        <taxon>Littorinidae</taxon>
        <taxon>Littorina</taxon>
    </lineage>
</organism>
<comment type="function">
    <text evidence="12">Putative RNA polymerase II subunit B1 C-terminal domain (CTD) phosphatase involved in RNA polymerase II transcription regulation.</text>
</comment>
<feature type="compositionally biased region" description="Low complexity" evidence="13">
    <location>
        <begin position="489"/>
        <end position="500"/>
    </location>
</feature>
<comment type="subcellular location">
    <subcellularLocation>
        <location evidence="1 12">Nucleus</location>
    </subcellularLocation>
</comment>
<sequence>MGETDEKHSEKTSPQRKKKSSSQPKRNYGDRGEKQEKEDADHHKKAEMETKIRERVACEAKAFDVINRLIESGITAEYLLEACRFIDHSHYGDIVEERTIGHLCGYPVCSNKLAKVAKKKYHISTRTNTVYDITERKKFCSNECYRSSQYLQKQIPQTPVWTRRNEPAIKIELLQPEPKRTLEGEEVIGSSMFSLKEEVAQLEKMDRKTKESTSTAKHKPQSHTSLKESQRLSDRLLSLSTEGELGSKMENLCLGGKDEKVPEHKISGASPEASLSVAESKGERNVAEDGSASEAKSVGLESAIENLTLKDETAQNAADSDDDEIEKEKNGDGSLVEPKDSSANTTLQHTTRTDHCEKNQKPVATTIKQQPGESKAAYMMRLLDKRQKLFSKVADIQDNAKPQPSDSLQPPAEDKEKIAKKDNAKILEINSDEKIEEKQNQSPSEKEERKASKSTKDTDSSILSTKQVGKKNMPHTRASSASLKPVAKVSPESSQPQVSPLSSVCRIISEWFTPEALTYLGLVTPQGQSDVEDYSSSFLHKDPEMQKKYAELCHRLAGQDKQMGDILGEDNVEEKETMSGRRPLPNFDELKNQTEEYQVKMQQFFPGPSAARKKKAEGDGGDNEDAPVSNRPVVLPVIDSQNQLLIRRRIVLERLDRTMPSLLSPLGLAVLDVSASLRELVYTFSLTAHNIVFKPAEWTLVAIILLRVLAARSQVVASAFQSESRCSTLNLVLSHLGDSCSSLGQLVDDMLSQRKQQLQDEVLH</sequence>
<comment type="catalytic activity">
    <reaction evidence="10 12">
        <text>O-phospho-L-threonyl-[protein] + H2O = L-threonyl-[protein] + phosphate</text>
        <dbReference type="Rhea" id="RHEA:47004"/>
        <dbReference type="Rhea" id="RHEA-COMP:11060"/>
        <dbReference type="Rhea" id="RHEA-COMP:11605"/>
        <dbReference type="ChEBI" id="CHEBI:15377"/>
        <dbReference type="ChEBI" id="CHEBI:30013"/>
        <dbReference type="ChEBI" id="CHEBI:43474"/>
        <dbReference type="ChEBI" id="CHEBI:61977"/>
        <dbReference type="EC" id="3.1.3.16"/>
    </reaction>
</comment>
<evidence type="ECO:0000313" key="16">
    <source>
        <dbReference type="Proteomes" id="UP001374579"/>
    </source>
</evidence>
<keyword evidence="16" id="KW-1185">Reference proteome</keyword>
<evidence type="ECO:0000256" key="9">
    <source>
        <dbReference type="ARBA" id="ARBA00047761"/>
    </source>
</evidence>